<feature type="region of interest" description="Disordered" evidence="1">
    <location>
        <begin position="257"/>
        <end position="331"/>
    </location>
</feature>
<feature type="transmembrane region" description="Helical" evidence="2">
    <location>
        <begin position="6"/>
        <end position="30"/>
    </location>
</feature>
<accession>A0A1D1YFI9</accession>
<keyword evidence="3" id="KW-0687">Ribonucleoprotein</keyword>
<evidence type="ECO:0000256" key="2">
    <source>
        <dbReference type="SAM" id="Phobius"/>
    </source>
</evidence>
<feature type="compositionally biased region" description="Low complexity" evidence="1">
    <location>
        <begin position="260"/>
        <end position="278"/>
    </location>
</feature>
<name>A0A1D1YFI9_9ARAE</name>
<keyword evidence="2" id="KW-1133">Transmembrane helix</keyword>
<gene>
    <name evidence="3" type="primary">rplI_6</name>
    <name evidence="3" type="ORF">g.72740</name>
</gene>
<dbReference type="AlphaFoldDB" id="A0A1D1YFI9"/>
<dbReference type="GO" id="GO:0005840">
    <property type="term" value="C:ribosome"/>
    <property type="evidence" value="ECO:0007669"/>
    <property type="project" value="UniProtKB-KW"/>
</dbReference>
<sequence>MRPLSSLGIGLSLVFGCLFLALVAEVYYLLWWKKKVANGDVEDEYTSSPRELLYLFCWRKPSSLRSEALNPQQLCSSVRTTEGGVDAQRQHDSSSSKALLTKPFLGGEDGVDAELMRLHSLSGPPRFLFTIKEETKEDLESEDGKSRGDRSRKGSRGRSLSDVFLATESPFLTPLASPPFFTPPLTPMHRYSQHGFNPLFESSKHGDRSKIGSSPPPKFKFLKDAEEKLYRKTLMEEALKVEGSGVLAEDNVVLAPPGPGSISSAPVPSTATASSTTSSEEDGSFITIIISKTKEQGQHQHHLTSSQVAPLPSSPSNVRRHHASFHKISDV</sequence>
<keyword evidence="2" id="KW-0472">Membrane</keyword>
<evidence type="ECO:0000256" key="1">
    <source>
        <dbReference type="SAM" id="MobiDB-lite"/>
    </source>
</evidence>
<protein>
    <submittedName>
        <fullName evidence="3">50S ribosomal protein L9</fullName>
    </submittedName>
</protein>
<feature type="compositionally biased region" description="Basic and acidic residues" evidence="1">
    <location>
        <begin position="142"/>
        <end position="152"/>
    </location>
</feature>
<keyword evidence="2" id="KW-0812">Transmembrane</keyword>
<evidence type="ECO:0000313" key="3">
    <source>
        <dbReference type="EMBL" id="JAT53398.1"/>
    </source>
</evidence>
<dbReference type="InterPro" id="IPR045884">
    <property type="entry name" value="At5g59350-like"/>
</dbReference>
<dbReference type="PANTHER" id="PTHR34054:SF2">
    <property type="entry name" value="EXPRESSED PROTEIN"/>
    <property type="match status" value="1"/>
</dbReference>
<feature type="region of interest" description="Disordered" evidence="1">
    <location>
        <begin position="138"/>
        <end position="159"/>
    </location>
</feature>
<organism evidence="3">
    <name type="scientific">Anthurium amnicola</name>
    <dbReference type="NCBI Taxonomy" id="1678845"/>
    <lineage>
        <taxon>Eukaryota</taxon>
        <taxon>Viridiplantae</taxon>
        <taxon>Streptophyta</taxon>
        <taxon>Embryophyta</taxon>
        <taxon>Tracheophyta</taxon>
        <taxon>Spermatophyta</taxon>
        <taxon>Magnoliopsida</taxon>
        <taxon>Liliopsida</taxon>
        <taxon>Araceae</taxon>
        <taxon>Pothoideae</taxon>
        <taxon>Potheae</taxon>
        <taxon>Anthurium</taxon>
    </lineage>
</organism>
<dbReference type="PANTHER" id="PTHR34054">
    <property type="entry name" value="EXPRESSED PROTEIN"/>
    <property type="match status" value="1"/>
</dbReference>
<dbReference type="PROSITE" id="PS51257">
    <property type="entry name" value="PROKAR_LIPOPROTEIN"/>
    <property type="match status" value="1"/>
</dbReference>
<proteinExistence type="predicted"/>
<reference evidence="3" key="1">
    <citation type="submission" date="2015-07" db="EMBL/GenBank/DDBJ databases">
        <title>Transcriptome Assembly of Anthurium amnicola.</title>
        <authorList>
            <person name="Suzuki J."/>
        </authorList>
    </citation>
    <scope>NUCLEOTIDE SEQUENCE</scope>
</reference>
<dbReference type="EMBL" id="GDJX01014538">
    <property type="protein sequence ID" value="JAT53398.1"/>
    <property type="molecule type" value="Transcribed_RNA"/>
</dbReference>
<keyword evidence="3" id="KW-0689">Ribosomal protein</keyword>